<proteinExistence type="predicted"/>
<organism evidence="1 2">
    <name type="scientific">Coprinellus micaceus</name>
    <name type="common">Glistening ink-cap mushroom</name>
    <name type="synonym">Coprinus micaceus</name>
    <dbReference type="NCBI Taxonomy" id="71717"/>
    <lineage>
        <taxon>Eukaryota</taxon>
        <taxon>Fungi</taxon>
        <taxon>Dikarya</taxon>
        <taxon>Basidiomycota</taxon>
        <taxon>Agaricomycotina</taxon>
        <taxon>Agaricomycetes</taxon>
        <taxon>Agaricomycetidae</taxon>
        <taxon>Agaricales</taxon>
        <taxon>Agaricineae</taxon>
        <taxon>Psathyrellaceae</taxon>
        <taxon>Coprinellus</taxon>
    </lineage>
</organism>
<dbReference type="EMBL" id="QPFP01000014">
    <property type="protein sequence ID" value="TEB32853.1"/>
    <property type="molecule type" value="Genomic_DNA"/>
</dbReference>
<sequence>MESAAPTRQKELDAQIARREREINELSPVGHIPRELLCEILLMATSGSLPPSSSRVDRFRAEGYIAIMCHVSSAWRYASLGCPSLWAEIDIHQRMDARQITFLIDQARTRPISICTHEKGPVHLGPTCADFDGITAIKQIFLERDLNIQELVFNGGPAFLKQCLAISMKGDALQSFRIVNNASPGWWHYSRSFDIQTAVGGLTWETPHLRTLDLVNCAAPLNSSLLLSAHLTRIAFNVPPRSDAREMLNILRHTPRIQVLELNLPHDFHPHTAPLPQVHAPRLTRLQLAGKGTSILVLLEPLKLTAPRLDVSLTCLTSSSGNPRQLGDMLFAALGNARLPVSVDQNQRFSPRGLRLYDASATEPNNKGSLGIHATQGKKGSTGHDSLPYSSTFMDFQCYDQASFATIPASEWVPILTADDPASLLHRADWSLSSLATIRIDDIHNISPSLSLWNCLSKVASLHHIRISASHVLEFTPILFGQSAGSDEAVAVPLPLLCLDIIGTPSPDRGSEILIEPIVGALQRRRQPASGNGIPDSELGALKSPPNAAVLAGIPSTLIKRVNWKVQSTSVKSW</sequence>
<gene>
    <name evidence="1" type="ORF">FA13DRAFT_1731368</name>
</gene>
<comment type="caution">
    <text evidence="1">The sequence shown here is derived from an EMBL/GenBank/DDBJ whole genome shotgun (WGS) entry which is preliminary data.</text>
</comment>
<name>A0A4Y7TFA3_COPMI</name>
<evidence type="ECO:0008006" key="3">
    <source>
        <dbReference type="Google" id="ProtNLM"/>
    </source>
</evidence>
<evidence type="ECO:0000313" key="2">
    <source>
        <dbReference type="Proteomes" id="UP000298030"/>
    </source>
</evidence>
<dbReference type="AlphaFoldDB" id="A0A4Y7TFA3"/>
<protein>
    <recommendedName>
        <fullName evidence="3">F-box domain-containing protein</fullName>
    </recommendedName>
</protein>
<accession>A0A4Y7TFA3</accession>
<evidence type="ECO:0000313" key="1">
    <source>
        <dbReference type="EMBL" id="TEB32853.1"/>
    </source>
</evidence>
<dbReference type="OrthoDB" id="2864951at2759"/>
<dbReference type="Proteomes" id="UP000298030">
    <property type="component" value="Unassembled WGS sequence"/>
</dbReference>
<reference evidence="1 2" key="1">
    <citation type="journal article" date="2019" name="Nat. Ecol. Evol.">
        <title>Megaphylogeny resolves global patterns of mushroom evolution.</title>
        <authorList>
            <person name="Varga T."/>
            <person name="Krizsan K."/>
            <person name="Foldi C."/>
            <person name="Dima B."/>
            <person name="Sanchez-Garcia M."/>
            <person name="Sanchez-Ramirez S."/>
            <person name="Szollosi G.J."/>
            <person name="Szarkandi J.G."/>
            <person name="Papp V."/>
            <person name="Albert L."/>
            <person name="Andreopoulos W."/>
            <person name="Angelini C."/>
            <person name="Antonin V."/>
            <person name="Barry K.W."/>
            <person name="Bougher N.L."/>
            <person name="Buchanan P."/>
            <person name="Buyck B."/>
            <person name="Bense V."/>
            <person name="Catcheside P."/>
            <person name="Chovatia M."/>
            <person name="Cooper J."/>
            <person name="Damon W."/>
            <person name="Desjardin D."/>
            <person name="Finy P."/>
            <person name="Geml J."/>
            <person name="Haridas S."/>
            <person name="Hughes K."/>
            <person name="Justo A."/>
            <person name="Karasinski D."/>
            <person name="Kautmanova I."/>
            <person name="Kiss B."/>
            <person name="Kocsube S."/>
            <person name="Kotiranta H."/>
            <person name="LaButti K.M."/>
            <person name="Lechner B.E."/>
            <person name="Liimatainen K."/>
            <person name="Lipzen A."/>
            <person name="Lukacs Z."/>
            <person name="Mihaltcheva S."/>
            <person name="Morgado L.N."/>
            <person name="Niskanen T."/>
            <person name="Noordeloos M.E."/>
            <person name="Ohm R.A."/>
            <person name="Ortiz-Santana B."/>
            <person name="Ovrebo C."/>
            <person name="Racz N."/>
            <person name="Riley R."/>
            <person name="Savchenko A."/>
            <person name="Shiryaev A."/>
            <person name="Soop K."/>
            <person name="Spirin V."/>
            <person name="Szebenyi C."/>
            <person name="Tomsovsky M."/>
            <person name="Tulloss R.E."/>
            <person name="Uehling J."/>
            <person name="Grigoriev I.V."/>
            <person name="Vagvolgyi C."/>
            <person name="Papp T."/>
            <person name="Martin F.M."/>
            <person name="Miettinen O."/>
            <person name="Hibbett D.S."/>
            <person name="Nagy L.G."/>
        </authorList>
    </citation>
    <scope>NUCLEOTIDE SEQUENCE [LARGE SCALE GENOMIC DNA]</scope>
    <source>
        <strain evidence="1 2">FP101781</strain>
    </source>
</reference>
<keyword evidence="2" id="KW-1185">Reference proteome</keyword>